<evidence type="ECO:0000256" key="10">
    <source>
        <dbReference type="ARBA" id="ARBA00022840"/>
    </source>
</evidence>
<feature type="transmembrane region" description="Helical" evidence="14">
    <location>
        <begin position="225"/>
        <end position="244"/>
    </location>
</feature>
<keyword evidence="18" id="KW-1185">Reference proteome</keyword>
<dbReference type="InterPro" id="IPR050640">
    <property type="entry name" value="Bact_2-comp_sensor_kinase"/>
</dbReference>
<keyword evidence="13 14" id="KW-0472">Membrane</keyword>
<dbReference type="Proteomes" id="UP000242864">
    <property type="component" value="Chromosome"/>
</dbReference>
<evidence type="ECO:0000259" key="15">
    <source>
        <dbReference type="Pfam" id="PF02518"/>
    </source>
</evidence>
<evidence type="ECO:0000259" key="16">
    <source>
        <dbReference type="Pfam" id="PF06580"/>
    </source>
</evidence>
<keyword evidence="10" id="KW-0067">ATP-binding</keyword>
<keyword evidence="6" id="KW-0808">Transferase</keyword>
<evidence type="ECO:0000256" key="6">
    <source>
        <dbReference type="ARBA" id="ARBA00022679"/>
    </source>
</evidence>
<comment type="catalytic activity">
    <reaction evidence="1">
        <text>ATP + protein L-histidine = ADP + protein N-phospho-L-histidine.</text>
        <dbReference type="EC" id="2.7.13.3"/>
    </reaction>
</comment>
<dbReference type="KEGG" id="slz:B5P37_04920"/>
<dbReference type="SUPFAM" id="SSF55874">
    <property type="entry name" value="ATPase domain of HSP90 chaperone/DNA topoisomerase II/histidine kinase"/>
    <property type="match status" value="1"/>
</dbReference>
<evidence type="ECO:0000256" key="8">
    <source>
        <dbReference type="ARBA" id="ARBA00022741"/>
    </source>
</evidence>
<dbReference type="EC" id="2.7.13.3" evidence="3"/>
<evidence type="ECO:0000256" key="11">
    <source>
        <dbReference type="ARBA" id="ARBA00022989"/>
    </source>
</evidence>
<sequence>MKTDQPYRHQLRRSLFISTILPVFLVILLGFVSFYTLYIWIEHRHIQQHVNEAQQHFSQTNIQIDHTLQQESSSLRHLDLNRPQDVTALKRLLLTLVHQQPGTVYFEVENNTTPITNNYERHNVHQFYLLNRQKIQLQHENVTISFYFAQTPHLDEVQDKYAHTTLILDRFDHILYSNSAQFHVDDTFVNPKFGFLSERVKLNDQGDQLIQFKDIHQTLEDGIKLLAIIGIAFILLLIFGFINAHTMARKQTKDIELMIRRINDAQHRQLGVYQPLGQPSELEAINTYIYELFESNETLIHSIEQTEQQLREIQLKEIERQFQPHFLFNTMQTIQYLITLSPQLAQQVVQRLSQMLRYTLRVKTDRVPLKEELAYVQQYVSIQNVRFDDSIALKLEMDPALENAPIRKMMIHPLVENAIKHGRQTSILTITIRVTATPRALRIFVHDNGRGMTPERLASVRHAVNDDLFDTAHLGLNHLNHKVQIQYGSRARLRIFSTDQQGTLIAYQLPREENHDV</sequence>
<evidence type="ECO:0000256" key="9">
    <source>
        <dbReference type="ARBA" id="ARBA00022777"/>
    </source>
</evidence>
<evidence type="ECO:0000313" key="17">
    <source>
        <dbReference type="EMBL" id="ARJ50706.1"/>
    </source>
</evidence>
<evidence type="ECO:0000256" key="5">
    <source>
        <dbReference type="ARBA" id="ARBA00022553"/>
    </source>
</evidence>
<evidence type="ECO:0000256" key="13">
    <source>
        <dbReference type="ARBA" id="ARBA00023136"/>
    </source>
</evidence>
<name>A0AAC9RNV8_9STAP</name>
<gene>
    <name evidence="17" type="ORF">B5P37_04920</name>
</gene>
<keyword evidence="11 14" id="KW-1133">Transmembrane helix</keyword>
<organism evidence="17 18">
    <name type="scientific">Staphylococcus lutrae</name>
    <dbReference type="NCBI Taxonomy" id="155085"/>
    <lineage>
        <taxon>Bacteria</taxon>
        <taxon>Bacillati</taxon>
        <taxon>Bacillota</taxon>
        <taxon>Bacilli</taxon>
        <taxon>Bacillales</taxon>
        <taxon>Staphylococcaceae</taxon>
        <taxon>Staphylococcus</taxon>
    </lineage>
</organism>
<dbReference type="PANTHER" id="PTHR34220:SF11">
    <property type="entry name" value="SENSOR PROTEIN KINASE HPTS"/>
    <property type="match status" value="1"/>
</dbReference>
<dbReference type="Gene3D" id="3.30.565.10">
    <property type="entry name" value="Histidine kinase-like ATPase, C-terminal domain"/>
    <property type="match status" value="1"/>
</dbReference>
<dbReference type="InterPro" id="IPR010559">
    <property type="entry name" value="Sig_transdc_His_kin_internal"/>
</dbReference>
<keyword evidence="4" id="KW-1003">Cell membrane</keyword>
<dbReference type="PANTHER" id="PTHR34220">
    <property type="entry name" value="SENSOR HISTIDINE KINASE YPDA"/>
    <property type="match status" value="1"/>
</dbReference>
<keyword evidence="7 14" id="KW-0812">Transmembrane</keyword>
<dbReference type="InterPro" id="IPR036890">
    <property type="entry name" value="HATPase_C_sf"/>
</dbReference>
<dbReference type="GO" id="GO:0005524">
    <property type="term" value="F:ATP binding"/>
    <property type="evidence" value="ECO:0007669"/>
    <property type="project" value="UniProtKB-KW"/>
</dbReference>
<dbReference type="GO" id="GO:0000155">
    <property type="term" value="F:phosphorelay sensor kinase activity"/>
    <property type="evidence" value="ECO:0007669"/>
    <property type="project" value="InterPro"/>
</dbReference>
<feature type="domain" description="Signal transduction histidine kinase internal region" evidence="16">
    <location>
        <begin position="314"/>
        <end position="390"/>
    </location>
</feature>
<proteinExistence type="predicted"/>
<evidence type="ECO:0000256" key="4">
    <source>
        <dbReference type="ARBA" id="ARBA00022475"/>
    </source>
</evidence>
<dbReference type="EMBL" id="CP020773">
    <property type="protein sequence ID" value="ARJ50706.1"/>
    <property type="molecule type" value="Genomic_DNA"/>
</dbReference>
<reference evidence="17 18" key="1">
    <citation type="submission" date="2017-04" db="EMBL/GenBank/DDBJ databases">
        <authorList>
            <person name="Veseli I.A."/>
            <person name="Tang C."/>
            <person name="Pombert J.-F."/>
        </authorList>
    </citation>
    <scope>NUCLEOTIDE SEQUENCE [LARGE SCALE GENOMIC DNA]</scope>
    <source>
        <strain evidence="17 18">ATCC 700373</strain>
    </source>
</reference>
<protein>
    <recommendedName>
        <fullName evidence="3">histidine kinase</fullName>
        <ecNumber evidence="3">2.7.13.3</ecNumber>
    </recommendedName>
</protein>
<dbReference type="InterPro" id="IPR003594">
    <property type="entry name" value="HATPase_dom"/>
</dbReference>
<evidence type="ECO:0000256" key="12">
    <source>
        <dbReference type="ARBA" id="ARBA00023012"/>
    </source>
</evidence>
<evidence type="ECO:0000256" key="2">
    <source>
        <dbReference type="ARBA" id="ARBA00004651"/>
    </source>
</evidence>
<dbReference type="Pfam" id="PF06580">
    <property type="entry name" value="His_kinase"/>
    <property type="match status" value="1"/>
</dbReference>
<dbReference type="RefSeq" id="WP_085237184.1">
    <property type="nucleotide sequence ID" value="NZ_CP020773.1"/>
</dbReference>
<dbReference type="Pfam" id="PF02518">
    <property type="entry name" value="HATPase_c"/>
    <property type="match status" value="1"/>
</dbReference>
<accession>A0AAC9RNV8</accession>
<keyword evidence="5" id="KW-0597">Phosphoprotein</keyword>
<evidence type="ECO:0000256" key="14">
    <source>
        <dbReference type="SAM" id="Phobius"/>
    </source>
</evidence>
<comment type="subcellular location">
    <subcellularLocation>
        <location evidence="2">Cell membrane</location>
        <topology evidence="2">Multi-pass membrane protein</topology>
    </subcellularLocation>
</comment>
<evidence type="ECO:0000256" key="3">
    <source>
        <dbReference type="ARBA" id="ARBA00012438"/>
    </source>
</evidence>
<keyword evidence="12" id="KW-0902">Two-component regulatory system</keyword>
<feature type="domain" description="Histidine kinase/HSP90-like ATPase" evidence="15">
    <location>
        <begin position="410"/>
        <end position="512"/>
    </location>
</feature>
<keyword evidence="8" id="KW-0547">Nucleotide-binding</keyword>
<dbReference type="AlphaFoldDB" id="A0AAC9RNV8"/>
<evidence type="ECO:0000256" key="7">
    <source>
        <dbReference type="ARBA" id="ARBA00022692"/>
    </source>
</evidence>
<dbReference type="GO" id="GO:0005886">
    <property type="term" value="C:plasma membrane"/>
    <property type="evidence" value="ECO:0007669"/>
    <property type="project" value="UniProtKB-SubCell"/>
</dbReference>
<evidence type="ECO:0000256" key="1">
    <source>
        <dbReference type="ARBA" id="ARBA00000085"/>
    </source>
</evidence>
<feature type="transmembrane region" description="Helical" evidence="14">
    <location>
        <begin position="20"/>
        <end position="41"/>
    </location>
</feature>
<evidence type="ECO:0000313" key="18">
    <source>
        <dbReference type="Proteomes" id="UP000242864"/>
    </source>
</evidence>
<keyword evidence="9 17" id="KW-0418">Kinase</keyword>